<evidence type="ECO:0000313" key="2">
    <source>
        <dbReference type="Proteomes" id="UP000011732"/>
    </source>
</evidence>
<sequence>MPAAPTLTADQVTVTADQMGRPVAVVPDDVARLLAAASREGIDPEARGIDFESVAHPADSWVAVTVRTVFEAVLAARPDDADDLSSGLGQYRTYGGGTFYGFIVGTSGWDPDTRWWSDYDNTRDVHVGGFPTIAHRDRRRLAGTCTFS</sequence>
<protein>
    <submittedName>
        <fullName evidence="1">Uncharacterized protein</fullName>
    </submittedName>
</protein>
<name>M3B9H0_STREZ</name>
<dbReference type="Proteomes" id="UP000011732">
    <property type="component" value="Unassembled WGS sequence"/>
</dbReference>
<accession>M3B9H0</accession>
<gene>
    <name evidence="1" type="ORF">H114_32614</name>
</gene>
<evidence type="ECO:0000313" key="1">
    <source>
        <dbReference type="EMBL" id="EMF20384.1"/>
    </source>
</evidence>
<dbReference type="AlphaFoldDB" id="M3B9H0"/>
<dbReference type="RefSeq" id="WP_006136747.1">
    <property type="nucleotide sequence ID" value="NZ_AOHP01000169.1"/>
</dbReference>
<organism evidence="1 2">
    <name type="scientific">Streptomyces gancidicus BKS 13-15</name>
    <dbReference type="NCBI Taxonomy" id="1284664"/>
    <lineage>
        <taxon>Bacteria</taxon>
        <taxon>Bacillati</taxon>
        <taxon>Actinomycetota</taxon>
        <taxon>Actinomycetes</taxon>
        <taxon>Kitasatosporales</taxon>
        <taxon>Streptomycetaceae</taxon>
        <taxon>Streptomyces</taxon>
        <taxon>Streptomyces pseudogriseolus group</taxon>
    </lineage>
</organism>
<dbReference type="PATRIC" id="fig|1284664.3.peg.6530"/>
<keyword evidence="2" id="KW-1185">Reference proteome</keyword>
<dbReference type="OrthoDB" id="4231131at2"/>
<dbReference type="EMBL" id="AOHP01000169">
    <property type="protein sequence ID" value="EMF20384.1"/>
    <property type="molecule type" value="Genomic_DNA"/>
</dbReference>
<comment type="caution">
    <text evidence="1">The sequence shown here is derived from an EMBL/GenBank/DDBJ whole genome shotgun (WGS) entry which is preliminary data.</text>
</comment>
<proteinExistence type="predicted"/>
<reference evidence="1 2" key="1">
    <citation type="journal article" date="2013" name="Genome Announc.">
        <title>Draft Genome Sequence of Streptomyces gancidicus Strain BKS 13-15.</title>
        <authorList>
            <person name="Kumar S."/>
            <person name="Kaur N."/>
            <person name="Singh N.K."/>
            <person name="Raghava G.P."/>
            <person name="Mayilraj S."/>
        </authorList>
    </citation>
    <scope>NUCLEOTIDE SEQUENCE [LARGE SCALE GENOMIC DNA]</scope>
    <source>
        <strain evidence="1 2">BKS 13-15</strain>
    </source>
</reference>